<dbReference type="PRINTS" id="PR00081">
    <property type="entry name" value="GDHRDH"/>
</dbReference>
<dbReference type="PANTHER" id="PTHR42760">
    <property type="entry name" value="SHORT-CHAIN DEHYDROGENASES/REDUCTASES FAMILY MEMBER"/>
    <property type="match status" value="1"/>
</dbReference>
<dbReference type="EC" id="1.1.1.53" evidence="3"/>
<dbReference type="NCBIfam" id="NF005559">
    <property type="entry name" value="PRK07231.1"/>
    <property type="match status" value="1"/>
</dbReference>
<organism evidence="3 4">
    <name type="scientific">Glaciibacter psychrotolerans</name>
    <dbReference type="NCBI Taxonomy" id="670054"/>
    <lineage>
        <taxon>Bacteria</taxon>
        <taxon>Bacillati</taxon>
        <taxon>Actinomycetota</taxon>
        <taxon>Actinomycetes</taxon>
        <taxon>Micrococcales</taxon>
        <taxon>Microbacteriaceae</taxon>
        <taxon>Glaciibacter</taxon>
    </lineage>
</organism>
<accession>A0A7Z0J6R1</accession>
<dbReference type="SUPFAM" id="SSF51735">
    <property type="entry name" value="NAD(P)-binding Rossmann-fold domains"/>
    <property type="match status" value="1"/>
</dbReference>
<protein>
    <submittedName>
        <fullName evidence="3">3alpha(Or 20beta)-hydroxysteroid dehydrogenase</fullName>
        <ecNumber evidence="3">1.1.1.53</ecNumber>
    </submittedName>
</protein>
<dbReference type="InterPro" id="IPR020904">
    <property type="entry name" value="Sc_DH/Rdtase_CS"/>
</dbReference>
<dbReference type="FunFam" id="3.40.50.720:FF:000084">
    <property type="entry name" value="Short-chain dehydrogenase reductase"/>
    <property type="match status" value="1"/>
</dbReference>
<dbReference type="AlphaFoldDB" id="A0A7Z0J6R1"/>
<dbReference type="PANTHER" id="PTHR42760:SF133">
    <property type="entry name" value="3-OXOACYL-[ACYL-CARRIER-PROTEIN] REDUCTASE"/>
    <property type="match status" value="1"/>
</dbReference>
<proteinExistence type="inferred from homology"/>
<evidence type="ECO:0000256" key="2">
    <source>
        <dbReference type="ARBA" id="ARBA00023002"/>
    </source>
</evidence>
<dbReference type="RefSeq" id="WP_218868874.1">
    <property type="nucleotide sequence ID" value="NZ_JACCFM010000001.1"/>
</dbReference>
<dbReference type="PROSITE" id="PS00061">
    <property type="entry name" value="ADH_SHORT"/>
    <property type="match status" value="1"/>
</dbReference>
<dbReference type="InterPro" id="IPR002347">
    <property type="entry name" value="SDR_fam"/>
</dbReference>
<dbReference type="Proteomes" id="UP000537260">
    <property type="component" value="Unassembled WGS sequence"/>
</dbReference>
<gene>
    <name evidence="3" type="ORF">HNR05_002257</name>
</gene>
<evidence type="ECO:0000313" key="3">
    <source>
        <dbReference type="EMBL" id="NYJ20466.1"/>
    </source>
</evidence>
<reference evidence="3 4" key="1">
    <citation type="submission" date="2020-07" db="EMBL/GenBank/DDBJ databases">
        <title>Sequencing the genomes of 1000 actinobacteria strains.</title>
        <authorList>
            <person name="Klenk H.-P."/>
        </authorList>
    </citation>
    <scope>NUCLEOTIDE SEQUENCE [LARGE SCALE GENOMIC DNA]</scope>
    <source>
        <strain evidence="3 4">LI1</strain>
    </source>
</reference>
<dbReference type="PRINTS" id="PR00080">
    <property type="entry name" value="SDRFAMILY"/>
</dbReference>
<dbReference type="InterPro" id="IPR036291">
    <property type="entry name" value="NAD(P)-bd_dom_sf"/>
</dbReference>
<comment type="caution">
    <text evidence="3">The sequence shown here is derived from an EMBL/GenBank/DDBJ whole genome shotgun (WGS) entry which is preliminary data.</text>
</comment>
<keyword evidence="2 3" id="KW-0560">Oxidoreductase</keyword>
<dbReference type="EMBL" id="JACCFM010000001">
    <property type="protein sequence ID" value="NYJ20466.1"/>
    <property type="molecule type" value="Genomic_DNA"/>
</dbReference>
<dbReference type="Pfam" id="PF13561">
    <property type="entry name" value="adh_short_C2"/>
    <property type="match status" value="1"/>
</dbReference>
<dbReference type="GO" id="GO:0047044">
    <property type="term" value="F:androstan-3-alpha,17-beta-diol dehydrogenase (NAD+) activity"/>
    <property type="evidence" value="ECO:0007669"/>
    <property type="project" value="UniProtKB-EC"/>
</dbReference>
<keyword evidence="4" id="KW-1185">Reference proteome</keyword>
<evidence type="ECO:0000256" key="1">
    <source>
        <dbReference type="ARBA" id="ARBA00006484"/>
    </source>
</evidence>
<name>A0A7Z0J6R1_9MICO</name>
<evidence type="ECO:0000313" key="4">
    <source>
        <dbReference type="Proteomes" id="UP000537260"/>
    </source>
</evidence>
<comment type="similarity">
    <text evidence="1">Belongs to the short-chain dehydrogenases/reductases (SDR) family.</text>
</comment>
<dbReference type="CDD" id="cd05233">
    <property type="entry name" value="SDR_c"/>
    <property type="match status" value="1"/>
</dbReference>
<sequence length="251" mass="25894">MNSPHTHEPVISLEGKVALITGASGGQGRAHARLMNALGARLVLTDLDAAGAESLAAEYGDRAIGLGHDVSSAEAWADVADAARVAFGRVDVLVNNAGICVPKPFVETSEALIMTTLSVNLVGPMLGVQAILPLMQDNGGSIVNIASTAALKGYTNLSAYSASKWGLRGVTRTLAHELGEFGIRVNVVCPGSIDTPMASEETRQGRGAVARIPISRIGRPEEVANLVAFLASDASSYCTGQEFTVDGGQVA</sequence>
<dbReference type="Gene3D" id="3.40.50.720">
    <property type="entry name" value="NAD(P)-binding Rossmann-like Domain"/>
    <property type="match status" value="1"/>
</dbReference>